<dbReference type="eggNOG" id="ENOG5032ZQI">
    <property type="taxonomic scope" value="Bacteria"/>
</dbReference>
<comment type="caution">
    <text evidence="2">The sequence shown here is derived from an EMBL/GenBank/DDBJ whole genome shotgun (WGS) entry which is preliminary data.</text>
</comment>
<evidence type="ECO:0000313" key="2">
    <source>
        <dbReference type="EMBL" id="KGD69292.1"/>
    </source>
</evidence>
<keyword evidence="1" id="KW-0472">Membrane</keyword>
<keyword evidence="1" id="KW-1133">Transmembrane helix</keyword>
<gene>
    <name evidence="2" type="ORF">LG45_00475</name>
</gene>
<organism evidence="2 3">
    <name type="scientific">Flavobacterium aquatile LMG 4008 = ATCC 11947</name>
    <dbReference type="NCBI Taxonomy" id="1453498"/>
    <lineage>
        <taxon>Bacteria</taxon>
        <taxon>Pseudomonadati</taxon>
        <taxon>Bacteroidota</taxon>
        <taxon>Flavobacteriia</taxon>
        <taxon>Flavobacteriales</taxon>
        <taxon>Flavobacteriaceae</taxon>
        <taxon>Flavobacterium</taxon>
    </lineage>
</organism>
<evidence type="ECO:0000313" key="3">
    <source>
        <dbReference type="Proteomes" id="UP000029554"/>
    </source>
</evidence>
<dbReference type="RefSeq" id="WP_035123345.1">
    <property type="nucleotide sequence ID" value="NZ_JRHH01000001.1"/>
</dbReference>
<dbReference type="STRING" id="1453498.LG45_00475"/>
<evidence type="ECO:0000256" key="1">
    <source>
        <dbReference type="SAM" id="Phobius"/>
    </source>
</evidence>
<keyword evidence="3" id="KW-1185">Reference proteome</keyword>
<feature type="transmembrane region" description="Helical" evidence="1">
    <location>
        <begin position="51"/>
        <end position="69"/>
    </location>
</feature>
<accession>A0A095SXJ9</accession>
<reference evidence="2 3" key="1">
    <citation type="submission" date="2014-09" db="EMBL/GenBank/DDBJ databases">
        <title>Whole Genome Shotgun of Flavobacterium aquatile LMG 4008.</title>
        <authorList>
            <person name="Gale A.N."/>
            <person name="Pipes S.E."/>
            <person name="Newman J.D."/>
        </authorList>
    </citation>
    <scope>NUCLEOTIDE SEQUENCE [LARGE SCALE GENOMIC DNA]</scope>
    <source>
        <strain evidence="2 3">LMG 4008</strain>
    </source>
</reference>
<sequence>MAQNNIENQIKEKLNSREIQPTEMAWDRLDAMLSVSEEKKTKRFPFLTSKFIGIAASVLVFLSVGLYFINQENTDIEVEESVVVKEEIKINTSEENSNLSKEINSIPVQSKEQVAVTIKNQKSKVGNQQSSQSFNQNNQKTVVNPIINRNKEIEYLGNGDVAQKDLPKIETRKQIVVSKPNYVDVDDLLASVENESKNTKKPSVKVNANTLLSQVDGELEQSFRQKAINRISKNYQEVKVALANRNQE</sequence>
<keyword evidence="1" id="KW-0812">Transmembrane</keyword>
<dbReference type="AlphaFoldDB" id="A0A095SXJ9"/>
<name>A0A095SXJ9_9FLAO</name>
<evidence type="ECO:0008006" key="4">
    <source>
        <dbReference type="Google" id="ProtNLM"/>
    </source>
</evidence>
<dbReference type="Proteomes" id="UP000029554">
    <property type="component" value="Unassembled WGS sequence"/>
</dbReference>
<dbReference type="EMBL" id="JRHH01000001">
    <property type="protein sequence ID" value="KGD69292.1"/>
    <property type="molecule type" value="Genomic_DNA"/>
</dbReference>
<proteinExistence type="predicted"/>
<dbReference type="OrthoDB" id="1247025at2"/>
<protein>
    <recommendedName>
        <fullName evidence="4">Anti-sigma factor</fullName>
    </recommendedName>
</protein>